<organism evidence="2 3">
    <name type="scientific">Rhizophagus irregularis</name>
    <dbReference type="NCBI Taxonomy" id="588596"/>
    <lineage>
        <taxon>Eukaryota</taxon>
        <taxon>Fungi</taxon>
        <taxon>Fungi incertae sedis</taxon>
        <taxon>Mucoromycota</taxon>
        <taxon>Glomeromycotina</taxon>
        <taxon>Glomeromycetes</taxon>
        <taxon>Glomerales</taxon>
        <taxon>Glomeraceae</taxon>
        <taxon>Rhizophagus</taxon>
    </lineage>
</organism>
<comment type="caution">
    <text evidence="2">The sequence shown here is derived from an EMBL/GenBank/DDBJ whole genome shotgun (WGS) entry which is preliminary data.</text>
</comment>
<dbReference type="Proteomes" id="UP000233469">
    <property type="component" value="Unassembled WGS sequence"/>
</dbReference>
<reference evidence="2 3" key="2">
    <citation type="submission" date="2017-10" db="EMBL/GenBank/DDBJ databases">
        <title>Extensive intraspecific genome diversity in a model arbuscular mycorrhizal fungus.</title>
        <authorList>
            <person name="Chen E.C.H."/>
            <person name="Morin E."/>
            <person name="Baudet D."/>
            <person name="Noel J."/>
            <person name="Ndikumana S."/>
            <person name="Charron P."/>
            <person name="St-Onge C."/>
            <person name="Giorgi J."/>
            <person name="Grigoriev I.V."/>
            <person name="Roux C."/>
            <person name="Martin F.M."/>
            <person name="Corradi N."/>
        </authorList>
    </citation>
    <scope>NUCLEOTIDE SEQUENCE [LARGE SCALE GENOMIC DNA]</scope>
    <source>
        <strain evidence="2 3">C2</strain>
    </source>
</reference>
<reference evidence="2 3" key="1">
    <citation type="submission" date="2016-04" db="EMBL/GenBank/DDBJ databases">
        <title>Genome analyses suggest a sexual origin of heterokaryosis in a supposedly ancient asexual fungus.</title>
        <authorList>
            <person name="Ropars J."/>
            <person name="Sedzielewska K."/>
            <person name="Noel J."/>
            <person name="Charron P."/>
            <person name="Farinelli L."/>
            <person name="Marton T."/>
            <person name="Kruger M."/>
            <person name="Pelin A."/>
            <person name="Brachmann A."/>
            <person name="Corradi N."/>
        </authorList>
    </citation>
    <scope>NUCLEOTIDE SEQUENCE [LARGE SCALE GENOMIC DNA]</scope>
    <source>
        <strain evidence="2 3">C2</strain>
    </source>
</reference>
<protein>
    <recommendedName>
        <fullName evidence="4">Ricin B lectin domain-containing protein</fullName>
    </recommendedName>
</protein>
<evidence type="ECO:0000256" key="1">
    <source>
        <dbReference type="SAM" id="SignalP"/>
    </source>
</evidence>
<dbReference type="OrthoDB" id="2319672at2759"/>
<dbReference type="VEuPathDB" id="FungiDB:FUN_006676"/>
<sequence>MKFNLFLLLLATLLAVGSPQGISYRFQVQEGNSNRFWVATGKQIGLRENFGDWWIALTGDQKNYKISHSKSGLVVTYVAGKALSLTSNSPLSQFQLWQFFPPNLEHLDPVVSIRTSNFKDEYAFPGPIGVYIFACNSTTNSTVSHPIWKFKSHVPTSTP</sequence>
<evidence type="ECO:0008006" key="4">
    <source>
        <dbReference type="Google" id="ProtNLM"/>
    </source>
</evidence>
<evidence type="ECO:0000313" key="2">
    <source>
        <dbReference type="EMBL" id="PKK75167.1"/>
    </source>
</evidence>
<evidence type="ECO:0000313" key="3">
    <source>
        <dbReference type="Proteomes" id="UP000233469"/>
    </source>
</evidence>
<keyword evidence="1" id="KW-0732">Signal</keyword>
<dbReference type="VEuPathDB" id="FungiDB:RhiirA1_452533"/>
<feature type="chain" id="PRO_5014754972" description="Ricin B lectin domain-containing protein" evidence="1">
    <location>
        <begin position="20"/>
        <end position="159"/>
    </location>
</feature>
<feature type="signal peptide" evidence="1">
    <location>
        <begin position="1"/>
        <end position="19"/>
    </location>
</feature>
<dbReference type="VEuPathDB" id="FungiDB:RhiirFUN_010618"/>
<name>A0A2N1NMK8_9GLOM</name>
<gene>
    <name evidence="2" type="ORF">RhiirC2_863405</name>
</gene>
<dbReference type="AlphaFoldDB" id="A0A2N1NMK8"/>
<proteinExistence type="predicted"/>
<accession>A0A2N1NMK8</accession>
<dbReference type="EMBL" id="LLXL01000261">
    <property type="protein sequence ID" value="PKK75167.1"/>
    <property type="molecule type" value="Genomic_DNA"/>
</dbReference>